<evidence type="ECO:0000259" key="3">
    <source>
        <dbReference type="SMART" id="SM01069"/>
    </source>
</evidence>
<dbReference type="GO" id="GO:0016887">
    <property type="term" value="F:ATP hydrolysis activity"/>
    <property type="evidence" value="ECO:0007669"/>
    <property type="project" value="InterPro"/>
</dbReference>
<feature type="region of interest" description="Disordered" evidence="1">
    <location>
        <begin position="1"/>
        <end position="20"/>
    </location>
</feature>
<feature type="region of interest" description="Disordered" evidence="1">
    <location>
        <begin position="220"/>
        <end position="285"/>
    </location>
</feature>
<keyword evidence="5" id="KW-1185">Reference proteome</keyword>
<dbReference type="InterPro" id="IPR003959">
    <property type="entry name" value="ATPase_AAA_core"/>
</dbReference>
<dbReference type="GO" id="GO:0005524">
    <property type="term" value="F:ATP binding"/>
    <property type="evidence" value="ECO:0007669"/>
    <property type="project" value="InterPro"/>
</dbReference>
<sequence>MTAVCYDLGGPSTSASIRTSDDPANVFATLPPSLQAALEQLDAALSNMPPEEAAVHMRRCVASGLWDPSAGFGGDSESPTGDSDEVGFSASSPGRLSLQGENESAADSDAIQSETDSSRAEGESGPSAAPPAFFSTRPLVVREGWELDSAMCSERITPDTTVVVLQTKDLPDGTRRARVAKEGSLVPQGWVSWVTANGSIGLVPKQGSVHLNLPPPEKVEGWSAASGADDASSSAPDSASARLGRNTYVPGRVTRAPSPRGGRTQLPDPRRAPPPPPVGAGGRSAPLAALSGALVARRGALGASFGAPSAPGGSRFGRSGSSFMGASGAPMEAPIGAPVGLPTDLPYDAERLLSRFGQKGVKEFAVPLGEGWMQRAGRGKWTMVEEAKANKDGDGPVMQIENPEPSFYLLTYDQNPNAHVTKGSAYQIEANVRCLPGTTIKEQPYLAIVLNWQRGRSTVTAPCFTALVLTAASWRIDQYYEGQQTTLAEVHDATLKANNGMGTGWQRVLVEVRGDRVTVEVNKKKVFGSFVISPPPDANLAASRVVRASALTGPVGIATFRSRAQIKKFELAPLEGAEGEGGSAADGRYEGKPPYGQVMGGDPKLVDAIEGEMLEQSPNVAWDSIGGLADAKRLLNEAVVLPLLIPDYFAKASCRAPWKGVLLFGPPGTGKTLLARAVASLGKTAFFNISASSLSSYHYGESEKLARTLFDIARYYSPSIVFFDEVDALVSTRGAQGEHEASRRLKSELLTQMDGISTRGTSEGQVMVLATSNKPWDLDEAMRRRLERRIYVPLPSEQSRKEMLAIHLRGVKLGPDVDLVALANILGGYSGADLQLVCRDASMAPMRRAVEGKSPMEIVEMQARGELEGAVSMADFAKAMQTTQPSSSDKEHEEYAAWNNLYGCKS</sequence>
<dbReference type="InterPro" id="IPR027417">
    <property type="entry name" value="P-loop_NTPase"/>
</dbReference>
<protein>
    <submittedName>
        <fullName evidence="4">Katanin p60 ATPase-containing subunit a1-like protein</fullName>
    </submittedName>
</protein>
<dbReference type="PANTHER" id="PTHR23074:SF19">
    <property type="entry name" value="KATANIN P60 ATPASE-CONTAINING SUBUNIT A1"/>
    <property type="match status" value="1"/>
</dbReference>
<dbReference type="Gene3D" id="1.10.8.60">
    <property type="match status" value="1"/>
</dbReference>
<dbReference type="InterPro" id="IPR050304">
    <property type="entry name" value="MT-severing_AAA_ATPase"/>
</dbReference>
<dbReference type="SUPFAM" id="SSF52540">
    <property type="entry name" value="P-loop containing nucleoside triphosphate hydrolases"/>
    <property type="match status" value="1"/>
</dbReference>
<accession>A0A0M0JX91</accession>
<evidence type="ECO:0000313" key="5">
    <source>
        <dbReference type="Proteomes" id="UP000037460"/>
    </source>
</evidence>
<evidence type="ECO:0000256" key="1">
    <source>
        <dbReference type="SAM" id="MobiDB-lite"/>
    </source>
</evidence>
<dbReference type="SUPFAM" id="SSF101391">
    <property type="entry name" value="Hsp90 co-chaperone CDC37"/>
    <property type="match status" value="1"/>
</dbReference>
<dbReference type="AlphaFoldDB" id="A0A0M0JX91"/>
<dbReference type="PANTHER" id="PTHR23074">
    <property type="entry name" value="AAA DOMAIN-CONTAINING"/>
    <property type="match status" value="1"/>
</dbReference>
<feature type="domain" description="Cdc37 C-terminal" evidence="3">
    <location>
        <begin position="17"/>
        <end position="117"/>
    </location>
</feature>
<dbReference type="InterPro" id="IPR003593">
    <property type="entry name" value="AAA+_ATPase"/>
</dbReference>
<dbReference type="SMART" id="SM00382">
    <property type="entry name" value="AAA"/>
    <property type="match status" value="1"/>
</dbReference>
<dbReference type="InterPro" id="IPR041569">
    <property type="entry name" value="AAA_lid_3"/>
</dbReference>
<reference evidence="5" key="1">
    <citation type="journal article" date="2015" name="PLoS Genet.">
        <title>Genome Sequence and Transcriptome Analyses of Chrysochromulina tobin: Metabolic Tools for Enhanced Algal Fitness in the Prominent Order Prymnesiales (Haptophyceae).</title>
        <authorList>
            <person name="Hovde B.T."/>
            <person name="Deodato C.R."/>
            <person name="Hunsperger H.M."/>
            <person name="Ryken S.A."/>
            <person name="Yost W."/>
            <person name="Jha R.K."/>
            <person name="Patterson J."/>
            <person name="Monnat R.J. Jr."/>
            <person name="Barlow S.B."/>
            <person name="Starkenburg S.R."/>
            <person name="Cattolico R.A."/>
        </authorList>
    </citation>
    <scope>NUCLEOTIDE SEQUENCE</scope>
    <source>
        <strain evidence="5">CCMP291</strain>
    </source>
</reference>
<proteinExistence type="predicted"/>
<feature type="domain" description="AAA+ ATPase" evidence="2">
    <location>
        <begin position="657"/>
        <end position="796"/>
    </location>
</feature>
<dbReference type="SMART" id="SM01069">
    <property type="entry name" value="CDC37_C"/>
    <property type="match status" value="1"/>
</dbReference>
<dbReference type="Pfam" id="PF17862">
    <property type="entry name" value="AAA_lid_3"/>
    <property type="match status" value="1"/>
</dbReference>
<dbReference type="EMBL" id="JWZX01002124">
    <property type="protein sequence ID" value="KOO30932.1"/>
    <property type="molecule type" value="Genomic_DNA"/>
</dbReference>
<feature type="region of interest" description="Disordered" evidence="1">
    <location>
        <begin position="70"/>
        <end position="135"/>
    </location>
</feature>
<dbReference type="InterPro" id="IPR013873">
    <property type="entry name" value="Cdc37_C"/>
</dbReference>
<evidence type="ECO:0000313" key="4">
    <source>
        <dbReference type="EMBL" id="KOO30932.1"/>
    </source>
</evidence>
<dbReference type="GO" id="GO:0015630">
    <property type="term" value="C:microtubule cytoskeleton"/>
    <property type="evidence" value="ECO:0007669"/>
    <property type="project" value="TreeGrafter"/>
</dbReference>
<gene>
    <name evidence="4" type="ORF">Ctob_005358</name>
</gene>
<comment type="caution">
    <text evidence="4">The sequence shown here is derived from an EMBL/GenBank/DDBJ whole genome shotgun (WGS) entry which is preliminary data.</text>
</comment>
<dbReference type="GO" id="GO:0051013">
    <property type="term" value="P:microtubule severing"/>
    <property type="evidence" value="ECO:0007669"/>
    <property type="project" value="TreeGrafter"/>
</dbReference>
<dbReference type="FunFam" id="3.40.50.300:FF:000159">
    <property type="entry name" value="Katanin p60 ATPase-containing subunit A1"/>
    <property type="match status" value="1"/>
</dbReference>
<dbReference type="Pfam" id="PF00004">
    <property type="entry name" value="AAA"/>
    <property type="match status" value="1"/>
</dbReference>
<feature type="compositionally biased region" description="Polar residues" evidence="1">
    <location>
        <begin position="89"/>
        <end position="102"/>
    </location>
</feature>
<dbReference type="Gene3D" id="6.10.140.250">
    <property type="match status" value="1"/>
</dbReference>
<evidence type="ECO:0000259" key="2">
    <source>
        <dbReference type="SMART" id="SM00382"/>
    </source>
</evidence>
<dbReference type="Gene3D" id="2.60.120.560">
    <property type="entry name" value="Exo-inulinase, domain 1"/>
    <property type="match status" value="1"/>
</dbReference>
<feature type="compositionally biased region" description="Low complexity" evidence="1">
    <location>
        <begin position="223"/>
        <end position="241"/>
    </location>
</feature>
<dbReference type="OrthoDB" id="5334845at2759"/>
<name>A0A0M0JX91_9EUKA</name>
<dbReference type="Gene3D" id="3.40.50.300">
    <property type="entry name" value="P-loop containing nucleotide triphosphate hydrolases"/>
    <property type="match status" value="1"/>
</dbReference>
<organism evidence="4 5">
    <name type="scientific">Chrysochromulina tobinii</name>
    <dbReference type="NCBI Taxonomy" id="1460289"/>
    <lineage>
        <taxon>Eukaryota</taxon>
        <taxon>Haptista</taxon>
        <taxon>Haptophyta</taxon>
        <taxon>Prymnesiophyceae</taxon>
        <taxon>Prymnesiales</taxon>
        <taxon>Chrysochromulinaceae</taxon>
        <taxon>Chrysochromulina</taxon>
    </lineage>
</organism>
<dbReference type="Proteomes" id="UP000037460">
    <property type="component" value="Unassembled WGS sequence"/>
</dbReference>